<dbReference type="Gramene" id="Bo8g065340.1">
    <property type="protein sequence ID" value="Bo8g065340.1"/>
    <property type="gene ID" value="Bo8g065340"/>
</dbReference>
<reference evidence="3 4" key="1">
    <citation type="journal article" date="2014" name="Genome Biol.">
        <title>Transcriptome and methylome profiling reveals relics of genome dominance in the mesopolyploid Brassica oleracea.</title>
        <authorList>
            <person name="Parkin I.A."/>
            <person name="Koh C."/>
            <person name="Tang H."/>
            <person name="Robinson S.J."/>
            <person name="Kagale S."/>
            <person name="Clarke W.E."/>
            <person name="Town C.D."/>
            <person name="Nixon J."/>
            <person name="Krishnakumar V."/>
            <person name="Bidwell S.L."/>
            <person name="Denoeud F."/>
            <person name="Belcram H."/>
            <person name="Links M.G."/>
            <person name="Just J."/>
            <person name="Clarke C."/>
            <person name="Bender T."/>
            <person name="Huebert T."/>
            <person name="Mason A.S."/>
            <person name="Pires J.C."/>
            <person name="Barker G."/>
            <person name="Moore J."/>
            <person name="Walley P.G."/>
            <person name="Manoli S."/>
            <person name="Batley J."/>
            <person name="Edwards D."/>
            <person name="Nelson M.N."/>
            <person name="Wang X."/>
            <person name="Paterson A.H."/>
            <person name="King G."/>
            <person name="Bancroft I."/>
            <person name="Chalhoub B."/>
            <person name="Sharpe A.G."/>
        </authorList>
    </citation>
    <scope>NUCLEOTIDE SEQUENCE</scope>
    <source>
        <strain evidence="3 4">cv. TO1000</strain>
    </source>
</reference>
<evidence type="ECO:0000259" key="2">
    <source>
        <dbReference type="PROSITE" id="PS50181"/>
    </source>
</evidence>
<dbReference type="PROSITE" id="PS50181">
    <property type="entry name" value="FBOX"/>
    <property type="match status" value="1"/>
</dbReference>
<dbReference type="eggNOG" id="ENOG502T151">
    <property type="taxonomic scope" value="Eukaryota"/>
</dbReference>
<evidence type="ECO:0000256" key="1">
    <source>
        <dbReference type="SAM" id="MobiDB-lite"/>
    </source>
</evidence>
<dbReference type="SUPFAM" id="SSF50965">
    <property type="entry name" value="Galactose oxidase, central domain"/>
    <property type="match status" value="1"/>
</dbReference>
<dbReference type="HOGENOM" id="CLU_027176_4_2_1"/>
<dbReference type="RefSeq" id="XP_013604000.1">
    <property type="nucleotide sequence ID" value="XM_013748546.1"/>
</dbReference>
<feature type="region of interest" description="Disordered" evidence="1">
    <location>
        <begin position="1"/>
        <end position="29"/>
    </location>
</feature>
<name>A0A0D3DPH0_BRAOL</name>
<dbReference type="OMA" id="EWKAMDS"/>
<feature type="domain" description="F-box" evidence="2">
    <location>
        <begin position="30"/>
        <end position="76"/>
    </location>
</feature>
<accession>A0A0D3DPH0</accession>
<dbReference type="InterPro" id="IPR050796">
    <property type="entry name" value="SCF_F-box_component"/>
</dbReference>
<proteinExistence type="predicted"/>
<dbReference type="PANTHER" id="PTHR31672:SF13">
    <property type="entry name" value="F-BOX PROTEIN CPR30-LIKE"/>
    <property type="match status" value="1"/>
</dbReference>
<dbReference type="SUPFAM" id="SSF81383">
    <property type="entry name" value="F-box domain"/>
    <property type="match status" value="1"/>
</dbReference>
<reference evidence="3" key="2">
    <citation type="submission" date="2015-03" db="UniProtKB">
        <authorList>
            <consortium name="EnsemblPlants"/>
        </authorList>
    </citation>
    <scope>IDENTIFICATION</scope>
</reference>
<sequence>MESAENRVVVASSEGKRKRSKRRRRNEKPVIAPSSLPKEVIEEIFLRLPVKVLILLRSLSKQWKVTMESLSFAERHLKIAKESRVKLIMVIDSRLLAWNQLLFYPPPDSNVSFRMFCLESASLLSSTLINFSQGFDNWIFISGNCDGLFCIHSPKTQSIYVVNPATRWLRQLPPARFQILMHKFDPSLEEWKAMDSLFHLAFVKKAAADYKLVWLYNSDSYNADPSCPNEGVTKCEVFDVRANAWRYLACTPSYRIFPRQKPAYANGSVYWLTELHEGRIEVVDFDIQTETFRLLQNIIPAIASSDPSHVDMCTLDNHLCMSKREHVTKIQEIWRLKPTEGTWEMIFSIDLISCPSPRTEIRDQFEWSRKDLVEPSTPVAVCKNKKILLSHSYSRGLVKYDPLTKSLDFFYRDPMAWRKVTYFQSLISHI</sequence>
<keyword evidence="4" id="KW-1185">Reference proteome</keyword>
<dbReference type="Gene3D" id="2.120.10.80">
    <property type="entry name" value="Kelch-type beta propeller"/>
    <property type="match status" value="1"/>
</dbReference>
<dbReference type="STRING" id="109376.A0A0D3DPH0"/>
<dbReference type="InterPro" id="IPR017451">
    <property type="entry name" value="F-box-assoc_interact_dom"/>
</dbReference>
<dbReference type="PANTHER" id="PTHR31672">
    <property type="entry name" value="BNACNNG10540D PROTEIN"/>
    <property type="match status" value="1"/>
</dbReference>
<feature type="compositionally biased region" description="Basic residues" evidence="1">
    <location>
        <begin position="16"/>
        <end position="26"/>
    </location>
</feature>
<dbReference type="SMART" id="SM00256">
    <property type="entry name" value="FBOX"/>
    <property type="match status" value="1"/>
</dbReference>
<dbReference type="GeneID" id="106311349"/>
<dbReference type="Pfam" id="PF00646">
    <property type="entry name" value="F-box"/>
    <property type="match status" value="1"/>
</dbReference>
<dbReference type="OrthoDB" id="1078874at2759"/>
<dbReference type="InterPro" id="IPR006527">
    <property type="entry name" value="F-box-assoc_dom_typ1"/>
</dbReference>
<protein>
    <recommendedName>
        <fullName evidence="2">F-box domain-containing protein</fullName>
    </recommendedName>
</protein>
<evidence type="ECO:0000313" key="3">
    <source>
        <dbReference type="EnsemblPlants" id="Bo8g065340.1"/>
    </source>
</evidence>
<dbReference type="Proteomes" id="UP000032141">
    <property type="component" value="Chromosome C8"/>
</dbReference>
<dbReference type="KEGG" id="boe:106311349"/>
<dbReference type="NCBIfam" id="TIGR01640">
    <property type="entry name" value="F_box_assoc_1"/>
    <property type="match status" value="1"/>
</dbReference>
<dbReference type="AlphaFoldDB" id="A0A0D3DPH0"/>
<dbReference type="InterPro" id="IPR036047">
    <property type="entry name" value="F-box-like_dom_sf"/>
</dbReference>
<evidence type="ECO:0000313" key="4">
    <source>
        <dbReference type="Proteomes" id="UP000032141"/>
    </source>
</evidence>
<organism evidence="3 4">
    <name type="scientific">Brassica oleracea var. oleracea</name>
    <dbReference type="NCBI Taxonomy" id="109376"/>
    <lineage>
        <taxon>Eukaryota</taxon>
        <taxon>Viridiplantae</taxon>
        <taxon>Streptophyta</taxon>
        <taxon>Embryophyta</taxon>
        <taxon>Tracheophyta</taxon>
        <taxon>Spermatophyta</taxon>
        <taxon>Magnoliopsida</taxon>
        <taxon>eudicotyledons</taxon>
        <taxon>Gunneridae</taxon>
        <taxon>Pentapetalae</taxon>
        <taxon>rosids</taxon>
        <taxon>malvids</taxon>
        <taxon>Brassicales</taxon>
        <taxon>Brassicaceae</taxon>
        <taxon>Brassiceae</taxon>
        <taxon>Brassica</taxon>
    </lineage>
</organism>
<dbReference type="Pfam" id="PF07734">
    <property type="entry name" value="FBA_1"/>
    <property type="match status" value="1"/>
</dbReference>
<dbReference type="InterPro" id="IPR001810">
    <property type="entry name" value="F-box_dom"/>
</dbReference>
<dbReference type="InterPro" id="IPR011043">
    <property type="entry name" value="Gal_Oxase/kelch_b-propeller"/>
</dbReference>
<dbReference type="EnsemblPlants" id="Bo8g065340.1">
    <property type="protein sequence ID" value="Bo8g065340.1"/>
    <property type="gene ID" value="Bo8g065340"/>
</dbReference>
<dbReference type="InterPro" id="IPR015915">
    <property type="entry name" value="Kelch-typ_b-propeller"/>
</dbReference>